<keyword evidence="1" id="KW-0812">Transmembrane</keyword>
<name>B6FX49_PEPHT</name>
<dbReference type="Pfam" id="PF01569">
    <property type="entry name" value="PAP2"/>
    <property type="match status" value="1"/>
</dbReference>
<accession>B6FX49</accession>
<dbReference type="SUPFAM" id="SSF48317">
    <property type="entry name" value="Acid phosphatase/Vanadium-dependent haloperoxidase"/>
    <property type="match status" value="1"/>
</dbReference>
<evidence type="ECO:0000256" key="1">
    <source>
        <dbReference type="SAM" id="Phobius"/>
    </source>
</evidence>
<feature type="transmembrane region" description="Helical" evidence="1">
    <location>
        <begin position="190"/>
        <end position="210"/>
    </location>
</feature>
<proteinExistence type="predicted"/>
<protein>
    <submittedName>
        <fullName evidence="3">PAP2 family protein</fullName>
    </submittedName>
</protein>
<dbReference type="AlphaFoldDB" id="B6FX49"/>
<dbReference type="Proteomes" id="UP000003178">
    <property type="component" value="Unassembled WGS sequence"/>
</dbReference>
<reference evidence="3 4" key="2">
    <citation type="submission" date="2008-10" db="EMBL/GenBank/DDBJ databases">
        <title>Draft genome sequence of Clostridium hiranonis (DSM 13275).</title>
        <authorList>
            <person name="Sudarsanam P."/>
            <person name="Ley R."/>
            <person name="Guruge J."/>
            <person name="Turnbaugh P.J."/>
            <person name="Mahowald M."/>
            <person name="Liep D."/>
            <person name="Gordon J."/>
        </authorList>
    </citation>
    <scope>NUCLEOTIDE SEQUENCE [LARGE SCALE GENOMIC DNA]</scope>
    <source>
        <strain evidence="3 4">DSM 13275</strain>
    </source>
</reference>
<feature type="transmembrane region" description="Helical" evidence="1">
    <location>
        <begin position="65"/>
        <end position="86"/>
    </location>
</feature>
<dbReference type="OrthoDB" id="371155at2"/>
<reference evidence="3 4" key="1">
    <citation type="submission" date="2008-09" db="EMBL/GenBank/DDBJ databases">
        <authorList>
            <person name="Fulton L."/>
            <person name="Clifton S."/>
            <person name="Fulton B."/>
            <person name="Xu J."/>
            <person name="Minx P."/>
            <person name="Pepin K.H."/>
            <person name="Johnson M."/>
            <person name="Thiruvilangam P."/>
            <person name="Bhonagiri V."/>
            <person name="Nash W.E."/>
            <person name="Mardis E.R."/>
            <person name="Wilson R.K."/>
        </authorList>
    </citation>
    <scope>NUCLEOTIDE SEQUENCE [LARGE SCALE GENOMIC DNA]</scope>
    <source>
        <strain evidence="3 4">DSM 13275</strain>
    </source>
</reference>
<dbReference type="HOGENOM" id="CLU_104526_0_0_9"/>
<feature type="domain" description="Phosphatidic acid phosphatase type 2/haloperoxidase" evidence="2">
    <location>
        <begin position="71"/>
        <end position="208"/>
    </location>
</feature>
<dbReference type="InterPro" id="IPR000326">
    <property type="entry name" value="PAP2/HPO"/>
</dbReference>
<evidence type="ECO:0000313" key="4">
    <source>
        <dbReference type="Proteomes" id="UP000003178"/>
    </source>
</evidence>
<dbReference type="SMART" id="SM00014">
    <property type="entry name" value="acidPPc"/>
    <property type="match status" value="1"/>
</dbReference>
<comment type="caution">
    <text evidence="3">The sequence shown here is derived from an EMBL/GenBank/DDBJ whole genome shotgun (WGS) entry which is preliminary data.</text>
</comment>
<feature type="transmembrane region" description="Helical" evidence="1">
    <location>
        <begin position="98"/>
        <end position="115"/>
    </location>
</feature>
<dbReference type="Gene3D" id="1.20.144.10">
    <property type="entry name" value="Phosphatidic acid phosphatase type 2/haloperoxidase"/>
    <property type="match status" value="1"/>
</dbReference>
<feature type="transmembrane region" description="Helical" evidence="1">
    <location>
        <begin position="166"/>
        <end position="184"/>
    </location>
</feature>
<gene>
    <name evidence="3" type="ORF">CLOHIR_00448</name>
</gene>
<keyword evidence="4" id="KW-1185">Reference proteome</keyword>
<keyword evidence="1" id="KW-1133">Transmembrane helix</keyword>
<organism evidence="3 4">
    <name type="scientific">Peptacetobacter hiranonis (strain DSM 13275 / JCM 10541 / KCTC 15199 / TO-931)</name>
    <name type="common">Clostridium hiranonis</name>
    <dbReference type="NCBI Taxonomy" id="500633"/>
    <lineage>
        <taxon>Bacteria</taxon>
        <taxon>Bacillati</taxon>
        <taxon>Bacillota</taxon>
        <taxon>Clostridia</taxon>
        <taxon>Peptostreptococcales</taxon>
        <taxon>Peptostreptococcaceae</taxon>
        <taxon>Peptacetobacter</taxon>
    </lineage>
</organism>
<evidence type="ECO:0000313" key="3">
    <source>
        <dbReference type="EMBL" id="EEA85906.1"/>
    </source>
</evidence>
<feature type="transmembrane region" description="Helical" evidence="1">
    <location>
        <begin position="135"/>
        <end position="154"/>
    </location>
</feature>
<keyword evidence="1" id="KW-0472">Membrane</keyword>
<dbReference type="EMBL" id="ABWP01000014">
    <property type="protein sequence ID" value="EEA85906.1"/>
    <property type="molecule type" value="Genomic_DNA"/>
</dbReference>
<dbReference type="eggNOG" id="COG0671">
    <property type="taxonomic scope" value="Bacteria"/>
</dbReference>
<dbReference type="InterPro" id="IPR036938">
    <property type="entry name" value="PAP2/HPO_sf"/>
</dbReference>
<evidence type="ECO:0000259" key="2">
    <source>
        <dbReference type="SMART" id="SM00014"/>
    </source>
</evidence>
<dbReference type="STRING" id="500633.CLOHIR_00448"/>
<sequence length="213" mass="23800">MEDQKMKKKISISLLFLFVIFTIGAKFLDVQSLGVNNTEIGFATLNVFMHSFLGVNKSWYNITEVLGIVPIIIAIFFAGIGAYQLIKRKSIFKIDRDILVLGVFYIVVAISYLVFEVVVINYRPVLVDGVLEASYPSSHTILAICIIGTAIIQANKRIDNDKIKKFVDFVLALVMILIVVGRLLSGVHWFTDIIGGTILSISFVMFYSYAVDC</sequence>